<proteinExistence type="inferred from homology"/>
<reference evidence="9" key="1">
    <citation type="journal article" date="2017" name="Plant J.">
        <title>The pomegranate (Punica granatum L.) genome and the genomics of punicalagin biosynthesis.</title>
        <authorList>
            <person name="Qin G."/>
            <person name="Xu C."/>
            <person name="Ming R."/>
            <person name="Tang H."/>
            <person name="Guyot R."/>
            <person name="Kramer E.M."/>
            <person name="Hu Y."/>
            <person name="Yi X."/>
            <person name="Qi Y."/>
            <person name="Xu X."/>
            <person name="Gao Z."/>
            <person name="Pan H."/>
            <person name="Jian J."/>
            <person name="Tian Y."/>
            <person name="Yue Z."/>
            <person name="Xu Y."/>
        </authorList>
    </citation>
    <scope>NUCLEOTIDE SEQUENCE [LARGE SCALE GENOMIC DNA]</scope>
    <source>
        <strain evidence="9">cv. Dabenzi</strain>
    </source>
</reference>
<dbReference type="Gene3D" id="1.10.20.10">
    <property type="entry name" value="Histone, subunit A"/>
    <property type="match status" value="1"/>
</dbReference>
<feature type="region of interest" description="Disordered" evidence="6">
    <location>
        <begin position="223"/>
        <end position="279"/>
    </location>
</feature>
<dbReference type="Proteomes" id="UP000197138">
    <property type="component" value="Unassembled WGS sequence"/>
</dbReference>
<organism evidence="8 9">
    <name type="scientific">Punica granatum</name>
    <name type="common">Pomegranate</name>
    <dbReference type="NCBI Taxonomy" id="22663"/>
    <lineage>
        <taxon>Eukaryota</taxon>
        <taxon>Viridiplantae</taxon>
        <taxon>Streptophyta</taxon>
        <taxon>Embryophyta</taxon>
        <taxon>Tracheophyta</taxon>
        <taxon>Spermatophyta</taxon>
        <taxon>Magnoliopsida</taxon>
        <taxon>eudicotyledons</taxon>
        <taxon>Gunneridae</taxon>
        <taxon>Pentapetalae</taxon>
        <taxon>rosids</taxon>
        <taxon>malvids</taxon>
        <taxon>Myrtales</taxon>
        <taxon>Lythraceae</taxon>
        <taxon>Punica</taxon>
    </lineage>
</organism>
<dbReference type="GO" id="GO:0005669">
    <property type="term" value="C:transcription factor TFIID complex"/>
    <property type="evidence" value="ECO:0007669"/>
    <property type="project" value="InterPro"/>
</dbReference>
<dbReference type="PANTHER" id="PTHR12264">
    <property type="entry name" value="TRANSCRIPTION INITIATION FACTOR TFIID SUBUNIT 12"/>
    <property type="match status" value="1"/>
</dbReference>
<evidence type="ECO:0000256" key="6">
    <source>
        <dbReference type="SAM" id="MobiDB-lite"/>
    </source>
</evidence>
<dbReference type="InterPro" id="IPR037794">
    <property type="entry name" value="TAF12"/>
</dbReference>
<comment type="subcellular location">
    <subcellularLocation>
        <location evidence="1">Nucleus</location>
    </subcellularLocation>
</comment>
<dbReference type="PANTHER" id="PTHR12264:SF26">
    <property type="entry name" value="TRANSCRIPTION INITIATION FACTOR TFIID SUBUNIT 12B"/>
    <property type="match status" value="1"/>
</dbReference>
<feature type="compositionally biased region" description="Low complexity" evidence="6">
    <location>
        <begin position="102"/>
        <end position="115"/>
    </location>
</feature>
<dbReference type="InterPro" id="IPR009072">
    <property type="entry name" value="Histone-fold"/>
</dbReference>
<dbReference type="EMBL" id="MTKT01002384">
    <property type="protein sequence ID" value="OWM79896.1"/>
    <property type="molecule type" value="Genomic_DNA"/>
</dbReference>
<feature type="domain" description="Transcription initiation factor TFIID subunit 12" evidence="7">
    <location>
        <begin position="123"/>
        <end position="190"/>
    </location>
</feature>
<dbReference type="GO" id="GO:0046982">
    <property type="term" value="F:protein heterodimerization activity"/>
    <property type="evidence" value="ECO:0007669"/>
    <property type="project" value="InterPro"/>
</dbReference>
<dbReference type="InterPro" id="IPR003228">
    <property type="entry name" value="TFIID_TAF12_dom"/>
</dbReference>
<accession>A0A218X5B8</accession>
<gene>
    <name evidence="8" type="ORF">CDL15_Pgr001539</name>
</gene>
<comment type="caution">
    <text evidence="8">The sequence shown here is derived from an EMBL/GenBank/DDBJ whole genome shotgun (WGS) entry which is preliminary data.</text>
</comment>
<dbReference type="GO" id="GO:0017025">
    <property type="term" value="F:TBP-class protein binding"/>
    <property type="evidence" value="ECO:0007669"/>
    <property type="project" value="TreeGrafter"/>
</dbReference>
<keyword evidence="3" id="KW-0805">Transcription regulation</keyword>
<keyword evidence="4" id="KW-0804">Transcription</keyword>
<protein>
    <recommendedName>
        <fullName evidence="7">Transcription initiation factor TFIID subunit 12 domain-containing protein</fullName>
    </recommendedName>
</protein>
<dbReference type="SUPFAM" id="SSF47113">
    <property type="entry name" value="Histone-fold"/>
    <property type="match status" value="1"/>
</dbReference>
<evidence type="ECO:0000256" key="2">
    <source>
        <dbReference type="ARBA" id="ARBA00007530"/>
    </source>
</evidence>
<dbReference type="GO" id="GO:0003677">
    <property type="term" value="F:DNA binding"/>
    <property type="evidence" value="ECO:0007669"/>
    <property type="project" value="TreeGrafter"/>
</dbReference>
<evidence type="ECO:0000256" key="1">
    <source>
        <dbReference type="ARBA" id="ARBA00004123"/>
    </source>
</evidence>
<dbReference type="Pfam" id="PF03847">
    <property type="entry name" value="TFIID_20kDa"/>
    <property type="match status" value="1"/>
</dbReference>
<evidence type="ECO:0000259" key="7">
    <source>
        <dbReference type="Pfam" id="PF03847"/>
    </source>
</evidence>
<evidence type="ECO:0000256" key="4">
    <source>
        <dbReference type="ARBA" id="ARBA00023163"/>
    </source>
</evidence>
<sequence length="279" mass="30162">MLSGTAAAAAAAQLNLQSQMLNSPRQKSGLVPGSQFHVGNSAGQPLPGMQAMGLMGSYNLTSSLRLNGALPYTQQRINQGQMRQQLSPQTALTAPQPDATASGTTTPGGSSSQGTEATNQLLGKRKIQDLVTQVDPQGVLDPEVEDLLLEIADDFINSVTAFACNLAKHRKSSTLEPKDLLLHLEKNWQLTIPGFSSEGQKYQKKPLLSDPHKKRLDMIRALKDSSYPETNTDNSKEVMRPGSDTPVGPNPNHMMRPSPTPDHTAPRPMGSQMQQLTRF</sequence>
<feature type="region of interest" description="Disordered" evidence="6">
    <location>
        <begin position="78"/>
        <end position="116"/>
    </location>
</feature>
<dbReference type="AlphaFoldDB" id="A0A218X5B8"/>
<dbReference type="GO" id="GO:0051123">
    <property type="term" value="P:RNA polymerase II preinitiation complex assembly"/>
    <property type="evidence" value="ECO:0007669"/>
    <property type="project" value="TreeGrafter"/>
</dbReference>
<feature type="region of interest" description="Disordered" evidence="6">
    <location>
        <begin position="23"/>
        <end position="42"/>
    </location>
</feature>
<evidence type="ECO:0000256" key="5">
    <source>
        <dbReference type="ARBA" id="ARBA00023242"/>
    </source>
</evidence>
<dbReference type="FunFam" id="1.10.20.10:FF:000011">
    <property type="entry name" value="Transcription initiation factor TFIID subunit 12"/>
    <property type="match status" value="1"/>
</dbReference>
<evidence type="ECO:0000256" key="3">
    <source>
        <dbReference type="ARBA" id="ARBA00023015"/>
    </source>
</evidence>
<comment type="similarity">
    <text evidence="2">Belongs to the TAF12 family.</text>
</comment>
<keyword evidence="5" id="KW-0539">Nucleus</keyword>
<name>A0A218X5B8_PUNGR</name>
<evidence type="ECO:0000313" key="9">
    <source>
        <dbReference type="Proteomes" id="UP000197138"/>
    </source>
</evidence>
<evidence type="ECO:0000313" key="8">
    <source>
        <dbReference type="EMBL" id="OWM79896.1"/>
    </source>
</evidence>
<dbReference type="CDD" id="cd07981">
    <property type="entry name" value="HFD_TAF12"/>
    <property type="match status" value="1"/>
</dbReference>
<dbReference type="GO" id="GO:0000124">
    <property type="term" value="C:SAGA complex"/>
    <property type="evidence" value="ECO:0007669"/>
    <property type="project" value="InterPro"/>
</dbReference>